<keyword evidence="4" id="KW-0804">Transcription</keyword>
<dbReference type="AlphaFoldDB" id="A0A5C4XMC3"/>
<dbReference type="InterPro" id="IPR036388">
    <property type="entry name" value="WH-like_DNA-bd_sf"/>
</dbReference>
<dbReference type="InterPro" id="IPR000847">
    <property type="entry name" value="LysR_HTH_N"/>
</dbReference>
<name>A0A5C4XMC3_9HYPH</name>
<dbReference type="GO" id="GO:0043565">
    <property type="term" value="F:sequence-specific DNA binding"/>
    <property type="evidence" value="ECO:0007669"/>
    <property type="project" value="TreeGrafter"/>
</dbReference>
<dbReference type="Pfam" id="PF03466">
    <property type="entry name" value="LysR_substrate"/>
    <property type="match status" value="1"/>
</dbReference>
<evidence type="ECO:0000259" key="5">
    <source>
        <dbReference type="PROSITE" id="PS50931"/>
    </source>
</evidence>
<dbReference type="GO" id="GO:0003700">
    <property type="term" value="F:DNA-binding transcription factor activity"/>
    <property type="evidence" value="ECO:0007669"/>
    <property type="project" value="InterPro"/>
</dbReference>
<dbReference type="InterPro" id="IPR036390">
    <property type="entry name" value="WH_DNA-bd_sf"/>
</dbReference>
<dbReference type="Proteomes" id="UP000311605">
    <property type="component" value="Unassembled WGS sequence"/>
</dbReference>
<evidence type="ECO:0000313" key="6">
    <source>
        <dbReference type="EMBL" id="TNM64011.1"/>
    </source>
</evidence>
<keyword evidence="2" id="KW-0805">Transcription regulation</keyword>
<dbReference type="InterPro" id="IPR005119">
    <property type="entry name" value="LysR_subst-bd"/>
</dbReference>
<comment type="caution">
    <text evidence="6">The sequence shown here is derived from an EMBL/GenBank/DDBJ whole genome shotgun (WGS) entry which is preliminary data.</text>
</comment>
<dbReference type="PROSITE" id="PS50931">
    <property type="entry name" value="HTH_LYSR"/>
    <property type="match status" value="1"/>
</dbReference>
<sequence length="310" mass="33614">MLDRIAGMEVFARIAAIGSLSGAARALGMSQTMATKHMGALEDRLGVKLLHRTTRKITLNEAGRRYLESVERILSELSEADAMAAAERMEVSGTLRVNAPVSFGVREIVPLLAELSDLHPALSVDLGLSDRTVDLVEEGWDVAIRIGKIVDQTLMARRIARCRMLVTASPSYFAKRPTPISLSELGSHNCLGYTLSSSVGPDRWRFGLDGSIIVPVTGNLHANNGDALVAAALAGQGIIYQPTFLVGDEIRAGRLVSLSLDQPLMELPGVFAVYSSNRRPPAKVRAFIDFLAGKFAPTPRWDRDLPIQIE</sequence>
<dbReference type="RefSeq" id="WP_139676913.1">
    <property type="nucleotide sequence ID" value="NZ_VDMN01000002.1"/>
</dbReference>
<dbReference type="FunFam" id="1.10.10.10:FF:000001">
    <property type="entry name" value="LysR family transcriptional regulator"/>
    <property type="match status" value="1"/>
</dbReference>
<dbReference type="PANTHER" id="PTHR30537:SF5">
    <property type="entry name" value="HTH-TYPE TRANSCRIPTIONAL ACTIVATOR TTDR-RELATED"/>
    <property type="match status" value="1"/>
</dbReference>
<keyword evidence="3" id="KW-0238">DNA-binding</keyword>
<dbReference type="PANTHER" id="PTHR30537">
    <property type="entry name" value="HTH-TYPE TRANSCRIPTIONAL REGULATOR"/>
    <property type="match status" value="1"/>
</dbReference>
<evidence type="ECO:0000256" key="2">
    <source>
        <dbReference type="ARBA" id="ARBA00023015"/>
    </source>
</evidence>
<dbReference type="Gene3D" id="1.10.10.10">
    <property type="entry name" value="Winged helix-like DNA-binding domain superfamily/Winged helix DNA-binding domain"/>
    <property type="match status" value="1"/>
</dbReference>
<gene>
    <name evidence="6" type="ORF">FHP24_14625</name>
</gene>
<evidence type="ECO:0000256" key="3">
    <source>
        <dbReference type="ARBA" id="ARBA00023125"/>
    </source>
</evidence>
<dbReference type="SUPFAM" id="SSF53850">
    <property type="entry name" value="Periplasmic binding protein-like II"/>
    <property type="match status" value="1"/>
</dbReference>
<dbReference type="OrthoDB" id="9786526at2"/>
<evidence type="ECO:0000313" key="7">
    <source>
        <dbReference type="Proteomes" id="UP000311605"/>
    </source>
</evidence>
<reference evidence="6 7" key="1">
    <citation type="submission" date="2019-06" db="EMBL/GenBank/DDBJ databases">
        <title>The draft genome of Rhizobium smilacinae PTYR-5.</title>
        <authorList>
            <person name="Liu L."/>
            <person name="Li L."/>
            <person name="Zhang X."/>
        </authorList>
    </citation>
    <scope>NUCLEOTIDE SEQUENCE [LARGE SCALE GENOMIC DNA]</scope>
    <source>
        <strain evidence="6 7">PTYR-5</strain>
    </source>
</reference>
<accession>A0A5C4XMC3</accession>
<dbReference type="EMBL" id="VDMN01000002">
    <property type="protein sequence ID" value="TNM64011.1"/>
    <property type="molecule type" value="Genomic_DNA"/>
</dbReference>
<evidence type="ECO:0000256" key="1">
    <source>
        <dbReference type="ARBA" id="ARBA00009437"/>
    </source>
</evidence>
<dbReference type="GO" id="GO:0006351">
    <property type="term" value="P:DNA-templated transcription"/>
    <property type="evidence" value="ECO:0007669"/>
    <property type="project" value="TreeGrafter"/>
</dbReference>
<proteinExistence type="inferred from homology"/>
<dbReference type="SUPFAM" id="SSF46785">
    <property type="entry name" value="Winged helix' DNA-binding domain"/>
    <property type="match status" value="1"/>
</dbReference>
<evidence type="ECO:0000256" key="4">
    <source>
        <dbReference type="ARBA" id="ARBA00023163"/>
    </source>
</evidence>
<dbReference type="CDD" id="cd08422">
    <property type="entry name" value="PBP2_CrgA_like"/>
    <property type="match status" value="1"/>
</dbReference>
<protein>
    <submittedName>
        <fullName evidence="6">LysR family transcriptional regulator</fullName>
    </submittedName>
</protein>
<dbReference type="Gene3D" id="3.40.190.290">
    <property type="match status" value="1"/>
</dbReference>
<dbReference type="InterPro" id="IPR058163">
    <property type="entry name" value="LysR-type_TF_proteobact-type"/>
</dbReference>
<comment type="similarity">
    <text evidence="1">Belongs to the LysR transcriptional regulatory family.</text>
</comment>
<dbReference type="Pfam" id="PF00126">
    <property type="entry name" value="HTH_1"/>
    <property type="match status" value="1"/>
</dbReference>
<organism evidence="6 7">
    <name type="scientific">Aliirhizobium smilacinae</name>
    <dbReference type="NCBI Taxonomy" id="1395944"/>
    <lineage>
        <taxon>Bacteria</taxon>
        <taxon>Pseudomonadati</taxon>
        <taxon>Pseudomonadota</taxon>
        <taxon>Alphaproteobacteria</taxon>
        <taxon>Hyphomicrobiales</taxon>
        <taxon>Rhizobiaceae</taxon>
        <taxon>Aliirhizobium</taxon>
    </lineage>
</organism>
<feature type="domain" description="HTH lysR-type" evidence="5">
    <location>
        <begin position="3"/>
        <end position="60"/>
    </location>
</feature>
<keyword evidence="7" id="KW-1185">Reference proteome</keyword>
<dbReference type="FunFam" id="3.40.190.290:FF:000001">
    <property type="entry name" value="Transcriptional regulator, LysR family"/>
    <property type="match status" value="1"/>
</dbReference>